<reference evidence="3 4" key="1">
    <citation type="submission" date="2024-04" db="EMBL/GenBank/DDBJ databases">
        <authorList>
            <person name="Fracassetti M."/>
        </authorList>
    </citation>
    <scope>NUCLEOTIDE SEQUENCE [LARGE SCALE GENOMIC DNA]</scope>
</reference>
<accession>A0AAV2FNA3</accession>
<dbReference type="EMBL" id="OZ034820">
    <property type="protein sequence ID" value="CAL1399846.1"/>
    <property type="molecule type" value="Genomic_DNA"/>
</dbReference>
<dbReference type="AlphaFoldDB" id="A0AAV2FNA3"/>
<evidence type="ECO:0000259" key="2">
    <source>
        <dbReference type="PROSITE" id="PS50158"/>
    </source>
</evidence>
<keyword evidence="1" id="KW-0862">Zinc</keyword>
<keyword evidence="1" id="KW-0863">Zinc-finger</keyword>
<dbReference type="GO" id="GO:0003676">
    <property type="term" value="F:nucleic acid binding"/>
    <property type="evidence" value="ECO:0007669"/>
    <property type="project" value="InterPro"/>
</dbReference>
<dbReference type="GO" id="GO:0008270">
    <property type="term" value="F:zinc ion binding"/>
    <property type="evidence" value="ECO:0007669"/>
    <property type="project" value="UniProtKB-KW"/>
</dbReference>
<dbReference type="InterPro" id="IPR001878">
    <property type="entry name" value="Znf_CCHC"/>
</dbReference>
<dbReference type="Pfam" id="PF14223">
    <property type="entry name" value="Retrotran_gag_2"/>
    <property type="match status" value="1"/>
</dbReference>
<gene>
    <name evidence="3" type="ORF">LTRI10_LOCUS40012</name>
</gene>
<feature type="domain" description="CCHC-type" evidence="2">
    <location>
        <begin position="291"/>
        <end position="304"/>
    </location>
</feature>
<proteinExistence type="predicted"/>
<keyword evidence="4" id="KW-1185">Reference proteome</keyword>
<organism evidence="3 4">
    <name type="scientific">Linum trigynum</name>
    <dbReference type="NCBI Taxonomy" id="586398"/>
    <lineage>
        <taxon>Eukaryota</taxon>
        <taxon>Viridiplantae</taxon>
        <taxon>Streptophyta</taxon>
        <taxon>Embryophyta</taxon>
        <taxon>Tracheophyta</taxon>
        <taxon>Spermatophyta</taxon>
        <taxon>Magnoliopsida</taxon>
        <taxon>eudicotyledons</taxon>
        <taxon>Gunneridae</taxon>
        <taxon>Pentapetalae</taxon>
        <taxon>rosids</taxon>
        <taxon>fabids</taxon>
        <taxon>Malpighiales</taxon>
        <taxon>Linaceae</taxon>
        <taxon>Linum</taxon>
    </lineage>
</organism>
<dbReference type="Proteomes" id="UP001497516">
    <property type="component" value="Chromosome 7"/>
</dbReference>
<protein>
    <recommendedName>
        <fullName evidence="2">CCHC-type domain-containing protein</fullName>
    </recommendedName>
</protein>
<dbReference type="PANTHER" id="PTHR47481">
    <property type="match status" value="1"/>
</dbReference>
<evidence type="ECO:0000313" key="4">
    <source>
        <dbReference type="Proteomes" id="UP001497516"/>
    </source>
</evidence>
<evidence type="ECO:0000313" key="3">
    <source>
        <dbReference type="EMBL" id="CAL1399846.1"/>
    </source>
</evidence>
<sequence>MVANINSGETVINLDDTNTIVTLNLAAQLPAKLFGDNFLTWRAQLFTLLRGLDLLKFIDCSHPEPVATAVTAVRTQWVRQDQLILHAILASVSPGVAPYVSAAATARQAWTILERMFASQSRQRVINLKGKLLRETQGNRLVSVYLQAMRTTVAELALVNAPVSDEDLILHILRGLHEKFGQLVAAIVARDTTIQIEDLHDRLVDFKADLAVVRISAAPTTYFSSARGDLLARTLIPVLLDSLAAARSRPSPMAMITPIVGRRVPALLGLILATPPVRQHPSLLGRPQLLCQYCDKPGHSAKDCYRIRGRPQAHQQLLWPLLMMVGWWILRPQII</sequence>
<keyword evidence="1" id="KW-0479">Metal-binding</keyword>
<evidence type="ECO:0000256" key="1">
    <source>
        <dbReference type="PROSITE-ProRule" id="PRU00047"/>
    </source>
</evidence>
<dbReference type="PROSITE" id="PS50158">
    <property type="entry name" value="ZF_CCHC"/>
    <property type="match status" value="1"/>
</dbReference>
<dbReference type="InterPro" id="IPR036875">
    <property type="entry name" value="Znf_CCHC_sf"/>
</dbReference>
<dbReference type="SUPFAM" id="SSF57756">
    <property type="entry name" value="Retrovirus zinc finger-like domains"/>
    <property type="match status" value="1"/>
</dbReference>
<name>A0AAV2FNA3_9ROSI</name>
<dbReference type="PANTHER" id="PTHR47481:SF43">
    <property type="entry name" value="RETROTRANSPOSON COPIA-LIKE N-TERMINAL DOMAIN-CONTAINING PROTEIN"/>
    <property type="match status" value="1"/>
</dbReference>